<gene>
    <name evidence="1" type="ORF">H1BulkLitter51109_000002</name>
</gene>
<accession>A0A514D9F4</accession>
<sequence length="132" mass="14193">MPTMANITVKKNDGTTDQIWTAVQASGGDKSPAIWRNLSVGPAASFQPEMKMTSRPNGDGSVRRIEGSIDWKQYALGTDGINRKVNVGIVKFDVVVPQGMTSTDLNEFASQSSNLFGSALLKQCIKDGFAPQ</sequence>
<protein>
    <submittedName>
        <fullName evidence="1">Uncharacterized protein</fullName>
    </submittedName>
</protein>
<dbReference type="EMBL" id="MN035362">
    <property type="protein sequence ID" value="QDH90224.1"/>
    <property type="molecule type" value="Genomic_RNA"/>
</dbReference>
<proteinExistence type="predicted"/>
<name>A0A514D9F4_9VIRU</name>
<organism evidence="1">
    <name type="scientific">Leviviridae sp</name>
    <dbReference type="NCBI Taxonomy" id="2027243"/>
    <lineage>
        <taxon>Viruses</taxon>
        <taxon>Riboviria</taxon>
        <taxon>Orthornavirae</taxon>
        <taxon>Lenarviricota</taxon>
        <taxon>Leviviricetes</taxon>
        <taxon>Norzivirales</taxon>
        <taxon>Fiersviridae</taxon>
    </lineage>
</organism>
<reference evidence="1" key="1">
    <citation type="submission" date="2019-05" db="EMBL/GenBank/DDBJ databases">
        <title>Metatranscriptomic reconstruction reveals RNA viruses with the potential to shape carbon cycling in soil.</title>
        <authorList>
            <person name="Starr E.P."/>
            <person name="Nuccio E."/>
            <person name="Pett-Ridge J."/>
            <person name="Banfield J.F."/>
            <person name="Firestone M.K."/>
        </authorList>
    </citation>
    <scope>NUCLEOTIDE SEQUENCE</scope>
    <source>
        <strain evidence="1">H1_Bulk_Litter_5_scaffold_1109</strain>
    </source>
</reference>
<evidence type="ECO:0000313" key="1">
    <source>
        <dbReference type="EMBL" id="QDH90224.1"/>
    </source>
</evidence>